<dbReference type="InterPro" id="IPR042197">
    <property type="entry name" value="Apaf_helical"/>
</dbReference>
<dbReference type="InterPro" id="IPR036388">
    <property type="entry name" value="WH-like_DNA-bd_sf"/>
</dbReference>
<comment type="function">
    <text evidence="1">Confers resistance to late blight (Phytophthora infestans) races carrying the avirulence gene Avr1. Resistance proteins guard the plant against pathogens that contain an appropriate avirulence protein via an indirect interaction with this avirulence protein. That triggers a defense system including the hypersensitive response, which restricts the pathogen growth.</text>
</comment>
<dbReference type="Gene3D" id="3.80.10.10">
    <property type="entry name" value="Ribonuclease Inhibitor"/>
    <property type="match status" value="2"/>
</dbReference>
<dbReference type="InterPro" id="IPR044974">
    <property type="entry name" value="Disease_R_plants"/>
</dbReference>
<evidence type="ECO:0000259" key="15">
    <source>
        <dbReference type="Pfam" id="PF23598"/>
    </source>
</evidence>
<evidence type="ECO:0000313" key="17">
    <source>
        <dbReference type="Proteomes" id="UP000826271"/>
    </source>
</evidence>
<dbReference type="GO" id="GO:0009626">
    <property type="term" value="P:plant-type hypersensitive response"/>
    <property type="evidence" value="ECO:0007669"/>
    <property type="project" value="UniProtKB-KW"/>
</dbReference>
<feature type="compositionally biased region" description="Basic and acidic residues" evidence="12">
    <location>
        <begin position="831"/>
        <end position="845"/>
    </location>
</feature>
<evidence type="ECO:0000256" key="9">
    <source>
        <dbReference type="ARBA" id="ARBA00022821"/>
    </source>
</evidence>
<dbReference type="EMBL" id="WHWC01000006">
    <property type="protein sequence ID" value="KAG8380348.1"/>
    <property type="molecule type" value="Genomic_DNA"/>
</dbReference>
<dbReference type="InterPro" id="IPR058922">
    <property type="entry name" value="WHD_DRP"/>
</dbReference>
<dbReference type="CDD" id="cd14798">
    <property type="entry name" value="RX-CC_like"/>
    <property type="match status" value="1"/>
</dbReference>
<comment type="caution">
    <text evidence="16">The sequence shown here is derived from an EMBL/GenBank/DDBJ whole genome shotgun (WGS) entry which is preliminary data.</text>
</comment>
<keyword evidence="10" id="KW-0067">ATP-binding</keyword>
<keyword evidence="7" id="KW-0677">Repeat</keyword>
<evidence type="ECO:0000256" key="5">
    <source>
        <dbReference type="ARBA" id="ARBA00022614"/>
    </source>
</evidence>
<dbReference type="PANTHER" id="PTHR23155:SF1152">
    <property type="entry name" value="AAA+ ATPASE DOMAIN-CONTAINING PROTEIN"/>
    <property type="match status" value="1"/>
</dbReference>
<dbReference type="Gene3D" id="1.10.10.10">
    <property type="entry name" value="Winged helix-like DNA-binding domain superfamily/Winged helix DNA-binding domain"/>
    <property type="match status" value="1"/>
</dbReference>
<dbReference type="GO" id="GO:0005737">
    <property type="term" value="C:cytoplasm"/>
    <property type="evidence" value="ECO:0007669"/>
    <property type="project" value="UniProtKB-SubCell"/>
</dbReference>
<feature type="region of interest" description="Disordered" evidence="12">
    <location>
        <begin position="817"/>
        <end position="856"/>
    </location>
</feature>
<dbReference type="InterPro" id="IPR032675">
    <property type="entry name" value="LRR_dom_sf"/>
</dbReference>
<dbReference type="InterPro" id="IPR002182">
    <property type="entry name" value="NB-ARC"/>
</dbReference>
<dbReference type="Pfam" id="PF00931">
    <property type="entry name" value="NB-ARC"/>
    <property type="match status" value="1"/>
</dbReference>
<dbReference type="Gene3D" id="1.20.5.4130">
    <property type="match status" value="1"/>
</dbReference>
<feature type="domain" description="Disease resistance R13L4/SHOC-2-like LRR" evidence="15">
    <location>
        <begin position="538"/>
        <end position="742"/>
    </location>
</feature>
<comment type="similarity">
    <text evidence="3">Belongs to the disease resistance NB-LRR family.</text>
</comment>
<evidence type="ECO:0000256" key="10">
    <source>
        <dbReference type="ARBA" id="ARBA00022840"/>
    </source>
</evidence>
<keyword evidence="8" id="KW-0547">Nucleotide-binding</keyword>
<keyword evidence="6" id="KW-0381">Hypersensitive response</keyword>
<evidence type="ECO:0000259" key="13">
    <source>
        <dbReference type="Pfam" id="PF00931"/>
    </source>
</evidence>
<dbReference type="FunFam" id="3.40.50.300:FF:001091">
    <property type="entry name" value="Probable disease resistance protein At1g61300"/>
    <property type="match status" value="1"/>
</dbReference>
<keyword evidence="17" id="KW-1185">Reference proteome</keyword>
<sequence>MAYAALVSLAQTIQHILQHDVHQSSPAYRHEKQNIRSLHDHLILFQAFLEDFPENLADNLEGRIRSVAYEAEDAIESFMTQHLRSYYISNPINSSPLAAMNMDLELYSFDFKQLNQELQIVTEEIATLAKEVMDMKTRLRTGDRGIQLVSDHSRHVLLPPTGKDAMIGFDDNLFAIKARLCGELSELQVIPIFGMGGIGKTTLALNAYDDPLVMERFEIRAWVTISQDYNVKEIVSGLMVVLKPFIKEDTPKNESLAVFQSLKGRRFLIVLDDMWSTKVWDDVRRLFPDDNSGSRIMLTTRLSDVAAYPTDSSSPSYEMHFMDEDQSWDMLRQKVFKQESCPPNLEYIGRMIASSCRGLPLAIVVTAGILSTVSQTRASWEMVAKNVTSSVATNDEQFAKILHLSYVHLPHHLRPCFLYMGSFPEDYEIKASKLIKLWVAEGFLKLNEPLSWEEAAEKYLEDLVNRSLVLVKRKLDGRIKKCSLHDLLRDVCIKAAQEEKFLLNAKKILAESIKTERRVSINRSRRASVPHIYGAAFRTILCFPPWHDMLSSLQDFRYLKVLDAVRLTFSIFPVEVLELFLLRYLAFSISIDTIFLLVPPSISKLQNLQSLFIFSTKRRCNIDLPLQIWKMTQLRHLILHKVCSLLYPPRHPRSCALENLQTLTSVRNFKCSRRMLQSIPNLRKLEVVYNNINWPIFELENLVHLHQLEKLRIDVGQDYWGDPFPMWEKLAFPKTLKKLRLGSLGFSLQDMATVDSENSSGEEEFDGQHLDHIERMESRQLRNAMRESCKTAAFEDEMHNRYGYGYVGAGSSHGPTLGVKRGISRSQSVKDTTKSSSRDSSRGDHSYSGGSSGRYKSVDEQMQSLGLRGIRQVPGGYSYGSSNDNRIAHEVAYNPRQELSGTHGHFDGYLDYSRNRHHDHTSSTTSGIGYHGTNYGSSGGSSGYHGYDYSSGASGAGYRAHDYGSSDVQVVVVDIEDLGIIVIMMTHCQVHIQSTLLLTMHQINHLSLKANNLNRLALLIHMACIIINMTPIDQILMILYHLVTLLAEEEFPKLKFLQILTTNLEHWITESNHFPCLERLMLLGCRNLSEIPDVIGEIPTLELIEVCIQDKSLVESAKRIKEEQQSYGNDFHIRVMNYYEDDY</sequence>
<dbReference type="GO" id="GO:0051607">
    <property type="term" value="P:defense response to virus"/>
    <property type="evidence" value="ECO:0007669"/>
    <property type="project" value="UniProtKB-ARBA"/>
</dbReference>
<evidence type="ECO:0000256" key="4">
    <source>
        <dbReference type="ARBA" id="ARBA00022490"/>
    </source>
</evidence>
<dbReference type="Pfam" id="PF23598">
    <property type="entry name" value="LRR_14"/>
    <property type="match status" value="1"/>
</dbReference>
<evidence type="ECO:0000259" key="14">
    <source>
        <dbReference type="Pfam" id="PF23559"/>
    </source>
</evidence>
<dbReference type="FunFam" id="1.10.10.10:FF:000322">
    <property type="entry name" value="Probable disease resistance protein At1g63360"/>
    <property type="match status" value="1"/>
</dbReference>
<feature type="domain" description="NB-ARC" evidence="13">
    <location>
        <begin position="176"/>
        <end position="340"/>
    </location>
</feature>
<evidence type="ECO:0000256" key="7">
    <source>
        <dbReference type="ARBA" id="ARBA00022737"/>
    </source>
</evidence>
<dbReference type="PRINTS" id="PR00364">
    <property type="entry name" value="DISEASERSIST"/>
</dbReference>
<dbReference type="Pfam" id="PF23559">
    <property type="entry name" value="WHD_DRP"/>
    <property type="match status" value="1"/>
</dbReference>
<dbReference type="AlphaFoldDB" id="A0AAV6XMH3"/>
<gene>
    <name evidence="16" type="ORF">BUALT_Bualt06G0006200</name>
</gene>
<evidence type="ECO:0000256" key="3">
    <source>
        <dbReference type="ARBA" id="ARBA00008894"/>
    </source>
</evidence>
<dbReference type="SUPFAM" id="SSF52058">
    <property type="entry name" value="L domain-like"/>
    <property type="match status" value="1"/>
</dbReference>
<evidence type="ECO:0000256" key="8">
    <source>
        <dbReference type="ARBA" id="ARBA00022741"/>
    </source>
</evidence>
<dbReference type="GO" id="GO:0043531">
    <property type="term" value="F:ADP binding"/>
    <property type="evidence" value="ECO:0007669"/>
    <property type="project" value="InterPro"/>
</dbReference>
<reference evidence="16" key="1">
    <citation type="submission" date="2019-10" db="EMBL/GenBank/DDBJ databases">
        <authorList>
            <person name="Zhang R."/>
            <person name="Pan Y."/>
            <person name="Wang J."/>
            <person name="Ma R."/>
            <person name="Yu S."/>
        </authorList>
    </citation>
    <scope>NUCLEOTIDE SEQUENCE</scope>
    <source>
        <strain evidence="16">LA-IB0</strain>
        <tissue evidence="16">Leaf</tissue>
    </source>
</reference>
<keyword evidence="9" id="KW-0611">Plant defense</keyword>
<dbReference type="GO" id="GO:0005524">
    <property type="term" value="F:ATP binding"/>
    <property type="evidence" value="ECO:0007669"/>
    <property type="project" value="UniProtKB-KW"/>
</dbReference>
<dbReference type="SUPFAM" id="SSF52540">
    <property type="entry name" value="P-loop containing nucleoside triphosphate hydrolases"/>
    <property type="match status" value="1"/>
</dbReference>
<keyword evidence="11" id="KW-0175">Coiled coil</keyword>
<organism evidence="16 17">
    <name type="scientific">Buddleja alternifolia</name>
    <dbReference type="NCBI Taxonomy" id="168488"/>
    <lineage>
        <taxon>Eukaryota</taxon>
        <taxon>Viridiplantae</taxon>
        <taxon>Streptophyta</taxon>
        <taxon>Embryophyta</taxon>
        <taxon>Tracheophyta</taxon>
        <taxon>Spermatophyta</taxon>
        <taxon>Magnoliopsida</taxon>
        <taxon>eudicotyledons</taxon>
        <taxon>Gunneridae</taxon>
        <taxon>Pentapetalae</taxon>
        <taxon>asterids</taxon>
        <taxon>lamiids</taxon>
        <taxon>Lamiales</taxon>
        <taxon>Scrophulariaceae</taxon>
        <taxon>Buddlejeae</taxon>
        <taxon>Buddleja</taxon>
    </lineage>
</organism>
<evidence type="ECO:0000256" key="6">
    <source>
        <dbReference type="ARBA" id="ARBA00022667"/>
    </source>
</evidence>
<feature type="domain" description="Disease resistance protein winged helix" evidence="14">
    <location>
        <begin position="423"/>
        <end position="491"/>
    </location>
</feature>
<evidence type="ECO:0000313" key="16">
    <source>
        <dbReference type="EMBL" id="KAG8380348.1"/>
    </source>
</evidence>
<dbReference type="PANTHER" id="PTHR23155">
    <property type="entry name" value="DISEASE RESISTANCE PROTEIN RP"/>
    <property type="match status" value="1"/>
</dbReference>
<dbReference type="InterPro" id="IPR027417">
    <property type="entry name" value="P-loop_NTPase"/>
</dbReference>
<proteinExistence type="inferred from homology"/>
<dbReference type="Gene3D" id="3.40.50.300">
    <property type="entry name" value="P-loop containing nucleotide triphosphate hydrolases"/>
    <property type="match status" value="1"/>
</dbReference>
<dbReference type="Gene3D" id="1.10.8.430">
    <property type="entry name" value="Helical domain of apoptotic protease-activating factors"/>
    <property type="match status" value="1"/>
</dbReference>
<protein>
    <submittedName>
        <fullName evidence="16">Uncharacterized protein</fullName>
    </submittedName>
</protein>
<feature type="coiled-coil region" evidence="11">
    <location>
        <begin position="111"/>
        <end position="138"/>
    </location>
</feature>
<evidence type="ECO:0000256" key="11">
    <source>
        <dbReference type="SAM" id="Coils"/>
    </source>
</evidence>
<dbReference type="InterPro" id="IPR038005">
    <property type="entry name" value="RX-like_CC"/>
</dbReference>
<feature type="compositionally biased region" description="Low complexity" evidence="12">
    <location>
        <begin position="846"/>
        <end position="855"/>
    </location>
</feature>
<evidence type="ECO:0000256" key="1">
    <source>
        <dbReference type="ARBA" id="ARBA00002074"/>
    </source>
</evidence>
<name>A0AAV6XMH3_9LAMI</name>
<comment type="subcellular location">
    <subcellularLocation>
        <location evidence="2">Cytoplasm</location>
    </subcellularLocation>
</comment>
<evidence type="ECO:0000256" key="12">
    <source>
        <dbReference type="SAM" id="MobiDB-lite"/>
    </source>
</evidence>
<dbReference type="InterPro" id="IPR055414">
    <property type="entry name" value="LRR_R13L4/SHOC2-like"/>
</dbReference>
<accession>A0AAV6XMH3</accession>
<evidence type="ECO:0000256" key="2">
    <source>
        <dbReference type="ARBA" id="ARBA00004496"/>
    </source>
</evidence>
<keyword evidence="4" id="KW-0963">Cytoplasm</keyword>
<keyword evidence="5" id="KW-0433">Leucine-rich repeat</keyword>
<dbReference type="Proteomes" id="UP000826271">
    <property type="component" value="Unassembled WGS sequence"/>
</dbReference>